<gene>
    <name evidence="1" type="ORF">GWI33_018250</name>
</gene>
<sequence length="125" mass="14514">MDVVPPPKCKTLLKRQFRENGARRRGRSRSFDRSQLSPFIGPLNFTSCDVHKSLFPLPSRMFRHTVSQLRNERGPFKDVSGPSIKEYVKTEHRLYNDMLNISVDMDIFTTRITSLDISAFKIIII</sequence>
<keyword evidence="2" id="KW-1185">Reference proteome</keyword>
<evidence type="ECO:0000313" key="2">
    <source>
        <dbReference type="Proteomes" id="UP000625711"/>
    </source>
</evidence>
<dbReference type="Proteomes" id="UP000625711">
    <property type="component" value="Unassembled WGS sequence"/>
</dbReference>
<evidence type="ECO:0000313" key="1">
    <source>
        <dbReference type="EMBL" id="KAF7268657.1"/>
    </source>
</evidence>
<dbReference type="AlphaFoldDB" id="A0A834HXL2"/>
<proteinExistence type="predicted"/>
<reference evidence="1" key="1">
    <citation type="submission" date="2020-08" db="EMBL/GenBank/DDBJ databases">
        <title>Genome sequencing and assembly of the red palm weevil Rhynchophorus ferrugineus.</title>
        <authorList>
            <person name="Dias G.B."/>
            <person name="Bergman C.M."/>
            <person name="Manee M."/>
        </authorList>
    </citation>
    <scope>NUCLEOTIDE SEQUENCE</scope>
    <source>
        <strain evidence="1">AA-2017</strain>
        <tissue evidence="1">Whole larva</tissue>
    </source>
</reference>
<accession>A0A834HXL2</accession>
<dbReference type="EMBL" id="JAACXV010014312">
    <property type="protein sequence ID" value="KAF7268657.1"/>
    <property type="molecule type" value="Genomic_DNA"/>
</dbReference>
<protein>
    <submittedName>
        <fullName evidence="1">Uncharacterized protein</fullName>
    </submittedName>
</protein>
<name>A0A834HXL2_RHYFE</name>
<organism evidence="1 2">
    <name type="scientific">Rhynchophorus ferrugineus</name>
    <name type="common">Red palm weevil</name>
    <name type="synonym">Curculio ferrugineus</name>
    <dbReference type="NCBI Taxonomy" id="354439"/>
    <lineage>
        <taxon>Eukaryota</taxon>
        <taxon>Metazoa</taxon>
        <taxon>Ecdysozoa</taxon>
        <taxon>Arthropoda</taxon>
        <taxon>Hexapoda</taxon>
        <taxon>Insecta</taxon>
        <taxon>Pterygota</taxon>
        <taxon>Neoptera</taxon>
        <taxon>Endopterygota</taxon>
        <taxon>Coleoptera</taxon>
        <taxon>Polyphaga</taxon>
        <taxon>Cucujiformia</taxon>
        <taxon>Curculionidae</taxon>
        <taxon>Dryophthorinae</taxon>
        <taxon>Rhynchophorus</taxon>
    </lineage>
</organism>
<comment type="caution">
    <text evidence="1">The sequence shown here is derived from an EMBL/GenBank/DDBJ whole genome shotgun (WGS) entry which is preliminary data.</text>
</comment>